<dbReference type="AlphaFoldDB" id="A0AAD6VP63"/>
<dbReference type="EMBL" id="JARJCW010000012">
    <property type="protein sequence ID" value="KAJ7218610.1"/>
    <property type="molecule type" value="Genomic_DNA"/>
</dbReference>
<organism evidence="1 2">
    <name type="scientific">Mycena pura</name>
    <dbReference type="NCBI Taxonomy" id="153505"/>
    <lineage>
        <taxon>Eukaryota</taxon>
        <taxon>Fungi</taxon>
        <taxon>Dikarya</taxon>
        <taxon>Basidiomycota</taxon>
        <taxon>Agaricomycotina</taxon>
        <taxon>Agaricomycetes</taxon>
        <taxon>Agaricomycetidae</taxon>
        <taxon>Agaricales</taxon>
        <taxon>Marasmiineae</taxon>
        <taxon>Mycenaceae</taxon>
        <taxon>Mycena</taxon>
    </lineage>
</organism>
<comment type="caution">
    <text evidence="1">The sequence shown here is derived from an EMBL/GenBank/DDBJ whole genome shotgun (WGS) entry which is preliminary data.</text>
</comment>
<feature type="non-terminal residue" evidence="1">
    <location>
        <position position="140"/>
    </location>
</feature>
<reference evidence="1" key="1">
    <citation type="submission" date="2023-03" db="EMBL/GenBank/DDBJ databases">
        <title>Massive genome expansion in bonnet fungi (Mycena s.s.) driven by repeated elements and novel gene families across ecological guilds.</title>
        <authorList>
            <consortium name="Lawrence Berkeley National Laboratory"/>
            <person name="Harder C.B."/>
            <person name="Miyauchi S."/>
            <person name="Viragh M."/>
            <person name="Kuo A."/>
            <person name="Thoen E."/>
            <person name="Andreopoulos B."/>
            <person name="Lu D."/>
            <person name="Skrede I."/>
            <person name="Drula E."/>
            <person name="Henrissat B."/>
            <person name="Morin E."/>
            <person name="Kohler A."/>
            <person name="Barry K."/>
            <person name="LaButti K."/>
            <person name="Morin E."/>
            <person name="Salamov A."/>
            <person name="Lipzen A."/>
            <person name="Mereny Z."/>
            <person name="Hegedus B."/>
            <person name="Baldrian P."/>
            <person name="Stursova M."/>
            <person name="Weitz H."/>
            <person name="Taylor A."/>
            <person name="Grigoriev I.V."/>
            <person name="Nagy L.G."/>
            <person name="Martin F."/>
            <person name="Kauserud H."/>
        </authorList>
    </citation>
    <scope>NUCLEOTIDE SEQUENCE</scope>
    <source>
        <strain evidence="1">9144</strain>
    </source>
</reference>
<dbReference type="Proteomes" id="UP001219525">
    <property type="component" value="Unassembled WGS sequence"/>
</dbReference>
<name>A0AAD6VP63_9AGAR</name>
<protein>
    <submittedName>
        <fullName evidence="1">Uncharacterized protein</fullName>
    </submittedName>
</protein>
<proteinExistence type="predicted"/>
<gene>
    <name evidence="1" type="ORF">GGX14DRAFT_314538</name>
</gene>
<evidence type="ECO:0000313" key="1">
    <source>
        <dbReference type="EMBL" id="KAJ7218610.1"/>
    </source>
</evidence>
<evidence type="ECO:0000313" key="2">
    <source>
        <dbReference type="Proteomes" id="UP001219525"/>
    </source>
</evidence>
<accession>A0AAD6VP63</accession>
<sequence length="140" mass="15819">MVAFIKQVEPHLFDRVMSDGSEFRCSDSFVRKFLRNTMGWSERCATRAAQKTPPNHVELLTAAFLREATMIRDHNIPAELRVNTDQTQAIYQQGTKTTWNKKGEKQIATVGQEEKRAFTLVPSISASGELLPMQAVFCGK</sequence>
<keyword evidence="2" id="KW-1185">Reference proteome</keyword>